<keyword evidence="1" id="KW-1185">Reference proteome</keyword>
<accession>A0AAJ7WHK1</accession>
<proteinExistence type="predicted"/>
<reference evidence="2" key="1">
    <citation type="submission" date="2025-08" db="UniProtKB">
        <authorList>
            <consortium name="RefSeq"/>
        </authorList>
    </citation>
    <scope>IDENTIFICATION</scope>
</reference>
<dbReference type="AlphaFoldDB" id="A0AAJ7WHK1"/>
<dbReference type="Pfam" id="PF02995">
    <property type="entry name" value="DUF229"/>
    <property type="match status" value="1"/>
</dbReference>
<gene>
    <name evidence="2" type="primary">LOC100902736</name>
</gene>
<evidence type="ECO:0000313" key="2">
    <source>
        <dbReference type="RefSeq" id="XP_028967379.1"/>
    </source>
</evidence>
<dbReference type="GeneID" id="100902736"/>
<dbReference type="Proteomes" id="UP000694867">
    <property type="component" value="Unplaced"/>
</dbReference>
<evidence type="ECO:0000313" key="1">
    <source>
        <dbReference type="Proteomes" id="UP000694867"/>
    </source>
</evidence>
<protein>
    <submittedName>
        <fullName evidence="2">Uncharacterized protein LOC100902736</fullName>
    </submittedName>
</protein>
<dbReference type="InterPro" id="IPR004245">
    <property type="entry name" value="DUF229"/>
</dbReference>
<dbReference type="GO" id="GO:0005615">
    <property type="term" value="C:extracellular space"/>
    <property type="evidence" value="ECO:0007669"/>
    <property type="project" value="TreeGrafter"/>
</dbReference>
<sequence length="493" mass="57074">MRKKVSFRIGMCPPEENILISCTSTNDGKGLAPFKYAQPMLLPKVRPKRSRPGTLKKRYNVMVLGIDALSRLNFLRQMKKTREWLEKNNKRNKIIEMFGYNKIGENSAPNQIPMMTGESYIPGMMDRAIGHYFDNISSYIWQDYSKQNFNTLFFEEQWPTGLFIHPSLRGFLEAPTDYWPRPIMQAADQMPSKRRGICFGPIYASKIYLDYLRDLLLVSRMSDPLFSYAWFSELSHDILIGARRLDEDFRAFFEELDAHKLLDETVILFLSDHGSRLEEWRGTEVGRYEDMLPFFYVMLPNELLEKRPEIENNLSVNSRRLATVYDIHATLKELTEPGHDGGKSTTTERGYSLISERIPEERTCLQAGINLQFCSCLKPTRLRTDSRLAKEFATLVLDTANKEILENNATSVCATWSLSDIYDVFQLQDPQNQFHVVKILLYAEPAKAMFEASAVYRDGKLSLNSRVERLDWYSSHAGCVENKPYARYCFCEG</sequence>
<dbReference type="PANTHER" id="PTHR10974">
    <property type="entry name" value="FI08016P-RELATED"/>
    <property type="match status" value="1"/>
</dbReference>
<organism evidence="1 2">
    <name type="scientific">Galendromus occidentalis</name>
    <name type="common">western predatory mite</name>
    <dbReference type="NCBI Taxonomy" id="34638"/>
    <lineage>
        <taxon>Eukaryota</taxon>
        <taxon>Metazoa</taxon>
        <taxon>Ecdysozoa</taxon>
        <taxon>Arthropoda</taxon>
        <taxon>Chelicerata</taxon>
        <taxon>Arachnida</taxon>
        <taxon>Acari</taxon>
        <taxon>Parasitiformes</taxon>
        <taxon>Mesostigmata</taxon>
        <taxon>Gamasina</taxon>
        <taxon>Phytoseioidea</taxon>
        <taxon>Phytoseiidae</taxon>
        <taxon>Typhlodrominae</taxon>
        <taxon>Galendromus</taxon>
    </lineage>
</organism>
<name>A0AAJ7WHK1_9ACAR</name>
<dbReference type="Gene3D" id="3.40.720.10">
    <property type="entry name" value="Alkaline Phosphatase, subunit A"/>
    <property type="match status" value="1"/>
</dbReference>
<dbReference type="KEGG" id="goe:100902736"/>
<dbReference type="CDD" id="cd16021">
    <property type="entry name" value="ALP_like"/>
    <property type="match status" value="1"/>
</dbReference>
<dbReference type="InterPro" id="IPR017850">
    <property type="entry name" value="Alkaline_phosphatase_core_sf"/>
</dbReference>
<dbReference type="SUPFAM" id="SSF53649">
    <property type="entry name" value="Alkaline phosphatase-like"/>
    <property type="match status" value="1"/>
</dbReference>
<dbReference type="RefSeq" id="XP_028967379.1">
    <property type="nucleotide sequence ID" value="XM_029111546.1"/>
</dbReference>
<dbReference type="PANTHER" id="PTHR10974:SF1">
    <property type="entry name" value="FI08016P-RELATED"/>
    <property type="match status" value="1"/>
</dbReference>
<dbReference type="FunFam" id="3.40.720.10:FF:000017">
    <property type="entry name" value="Predicted protein"/>
    <property type="match status" value="1"/>
</dbReference>